<sequence length="122" mass="14099">MSKISGSDSISKVQNFISKWTEYFEGPEHWKCMFQTPFQRSGTPMIQPSVSKAYNTEVPKLHFKVVQSPEKVWTLFEEAGGILQRLVASDVHRFPEVKFRRSSASERILYEILKVHSFPSAF</sequence>
<name>A0A2Z6QBQ7_9GLOM</name>
<comment type="caution">
    <text evidence="1">The sequence shown here is derived from an EMBL/GenBank/DDBJ whole genome shotgun (WGS) entry which is preliminary data.</text>
</comment>
<dbReference type="EMBL" id="BEXD01000458">
    <property type="protein sequence ID" value="GBB87637.1"/>
    <property type="molecule type" value="Genomic_DNA"/>
</dbReference>
<accession>A0A2Z6QBQ7</accession>
<proteinExistence type="predicted"/>
<reference evidence="1 2" key="1">
    <citation type="submission" date="2017-11" db="EMBL/GenBank/DDBJ databases">
        <title>The genome of Rhizophagus clarus HR1 reveals common genetic basis of auxotrophy among arbuscular mycorrhizal fungi.</title>
        <authorList>
            <person name="Kobayashi Y."/>
        </authorList>
    </citation>
    <scope>NUCLEOTIDE SEQUENCE [LARGE SCALE GENOMIC DNA]</scope>
    <source>
        <strain evidence="1 2">HR1</strain>
    </source>
</reference>
<dbReference type="AlphaFoldDB" id="A0A2Z6QBQ7"/>
<dbReference type="Proteomes" id="UP000247702">
    <property type="component" value="Unassembled WGS sequence"/>
</dbReference>
<keyword evidence="2" id="KW-1185">Reference proteome</keyword>
<evidence type="ECO:0000313" key="2">
    <source>
        <dbReference type="Proteomes" id="UP000247702"/>
    </source>
</evidence>
<protein>
    <submittedName>
        <fullName evidence="1">Uncharacterized protein</fullName>
    </submittedName>
</protein>
<gene>
    <name evidence="1" type="ORF">RclHR1_01410020</name>
</gene>
<evidence type="ECO:0000313" key="1">
    <source>
        <dbReference type="EMBL" id="GBB87637.1"/>
    </source>
</evidence>
<organism evidence="1 2">
    <name type="scientific">Rhizophagus clarus</name>
    <dbReference type="NCBI Taxonomy" id="94130"/>
    <lineage>
        <taxon>Eukaryota</taxon>
        <taxon>Fungi</taxon>
        <taxon>Fungi incertae sedis</taxon>
        <taxon>Mucoromycota</taxon>
        <taxon>Glomeromycotina</taxon>
        <taxon>Glomeromycetes</taxon>
        <taxon>Glomerales</taxon>
        <taxon>Glomeraceae</taxon>
        <taxon>Rhizophagus</taxon>
    </lineage>
</organism>